<dbReference type="Pfam" id="PF04294">
    <property type="entry name" value="VanW"/>
    <property type="match status" value="1"/>
</dbReference>
<keyword evidence="3" id="KW-1133">Transmembrane helix</keyword>
<dbReference type="SMART" id="SM01208">
    <property type="entry name" value="G5"/>
    <property type="match status" value="1"/>
</dbReference>
<dbReference type="InterPro" id="IPR022029">
    <property type="entry name" value="YoaR-like_PG-bd"/>
</dbReference>
<dbReference type="STRING" id="426128.SAMN05660297_02031"/>
<dbReference type="AlphaFoldDB" id="A0A1I0DM52"/>
<feature type="domain" description="G5" evidence="4">
    <location>
        <begin position="373"/>
        <end position="452"/>
    </location>
</feature>
<dbReference type="RefSeq" id="WP_090443201.1">
    <property type="nucleotide sequence ID" value="NZ_FOHU01000008.1"/>
</dbReference>
<feature type="transmembrane region" description="Helical" evidence="3">
    <location>
        <begin position="13"/>
        <end position="37"/>
    </location>
</feature>
<dbReference type="InterPro" id="IPR011098">
    <property type="entry name" value="G5_dom"/>
</dbReference>
<dbReference type="InterPro" id="IPR052913">
    <property type="entry name" value="Glycopeptide_resist_protein"/>
</dbReference>
<reference evidence="5 6" key="1">
    <citation type="submission" date="2016-10" db="EMBL/GenBank/DDBJ databases">
        <authorList>
            <person name="de Groot N.N."/>
        </authorList>
    </citation>
    <scope>NUCLEOTIDE SEQUENCE [LARGE SCALE GENOMIC DNA]</scope>
    <source>
        <strain evidence="5 6">DSM 18979</strain>
    </source>
</reference>
<dbReference type="PROSITE" id="PS51109">
    <property type="entry name" value="G5"/>
    <property type="match status" value="1"/>
</dbReference>
<name>A0A1I0DM52_9FIRM</name>
<feature type="compositionally biased region" description="Acidic residues" evidence="2">
    <location>
        <begin position="461"/>
        <end position="479"/>
    </location>
</feature>
<feature type="compositionally biased region" description="Polar residues" evidence="2">
    <location>
        <begin position="480"/>
        <end position="491"/>
    </location>
</feature>
<sequence length="491" mass="55933">MEPTVLKVSKKKIMLWVIIMIMASGLIAFLTLTLLLLNRETIYPKVYIETIEVSGLTKLQAEERIRGIYEKELESLKVDVVYEEYSKGLAYKDLGYTYLYDDAIYQAYRFGRDGNAFSRIRNIYYLRNNPITIPLATHYDKEALEAFIKTIAEDINKEAQEASIKRQSGVFHITKEELGLQVQEDRLKELIAGRMQTFSLQDINIPIETITPEITAEKLLNIKEVIGEFSTAFNLQQRGRNANIALAAKSINGILMMPQEEFSFNDATIPRGVEQGYQEAPVIVNGELVPGIGGGICQVSTTLYNAVVRGNLEITERRNHSLTVPYVPLGHDATIYGTLIDLKFVNNYENPIYIESFVSGDRVFVKIYGSKEDNIVITLVSQVLEVFEPKVEIKKDNNMFIGEQEIKQESKKGYRVNTYKIYHEKGREIKRERISTDYYKPVNAIILEGSKPKPVSKIEEPVEGAIEEESLSPETESNEIQENQPIFQPQE</sequence>
<evidence type="ECO:0000313" key="6">
    <source>
        <dbReference type="Proteomes" id="UP000199568"/>
    </source>
</evidence>
<dbReference type="Pfam" id="PF07501">
    <property type="entry name" value="G5"/>
    <property type="match status" value="1"/>
</dbReference>
<organism evidence="5 6">
    <name type="scientific">Natronincola peptidivorans</name>
    <dbReference type="NCBI Taxonomy" id="426128"/>
    <lineage>
        <taxon>Bacteria</taxon>
        <taxon>Bacillati</taxon>
        <taxon>Bacillota</taxon>
        <taxon>Clostridia</taxon>
        <taxon>Peptostreptococcales</taxon>
        <taxon>Natronincolaceae</taxon>
        <taxon>Natronincola</taxon>
    </lineage>
</organism>
<proteinExistence type="predicted"/>
<keyword evidence="3" id="KW-0472">Membrane</keyword>
<evidence type="ECO:0000259" key="4">
    <source>
        <dbReference type="PROSITE" id="PS51109"/>
    </source>
</evidence>
<dbReference type="InterPro" id="IPR007391">
    <property type="entry name" value="Vancomycin_resist_VanW"/>
</dbReference>
<dbReference type="EMBL" id="FOHU01000008">
    <property type="protein sequence ID" value="SET32766.1"/>
    <property type="molecule type" value="Genomic_DNA"/>
</dbReference>
<dbReference type="PANTHER" id="PTHR35788:SF1">
    <property type="entry name" value="EXPORTED PROTEIN"/>
    <property type="match status" value="1"/>
</dbReference>
<keyword evidence="6" id="KW-1185">Reference proteome</keyword>
<dbReference type="PANTHER" id="PTHR35788">
    <property type="entry name" value="EXPORTED PROTEIN-RELATED"/>
    <property type="match status" value="1"/>
</dbReference>
<dbReference type="Proteomes" id="UP000199568">
    <property type="component" value="Unassembled WGS sequence"/>
</dbReference>
<evidence type="ECO:0000256" key="1">
    <source>
        <dbReference type="ARBA" id="ARBA00022729"/>
    </source>
</evidence>
<dbReference type="OrthoDB" id="9797191at2"/>
<protein>
    <submittedName>
        <fullName evidence="5">G5 domain-containing protein</fullName>
    </submittedName>
</protein>
<evidence type="ECO:0000313" key="5">
    <source>
        <dbReference type="EMBL" id="SET32766.1"/>
    </source>
</evidence>
<feature type="region of interest" description="Disordered" evidence="2">
    <location>
        <begin position="454"/>
        <end position="491"/>
    </location>
</feature>
<dbReference type="Pfam" id="PF12229">
    <property type="entry name" value="PG_binding_4"/>
    <property type="match status" value="1"/>
</dbReference>
<keyword evidence="1" id="KW-0732">Signal</keyword>
<evidence type="ECO:0000256" key="2">
    <source>
        <dbReference type="SAM" id="MobiDB-lite"/>
    </source>
</evidence>
<evidence type="ECO:0000256" key="3">
    <source>
        <dbReference type="SAM" id="Phobius"/>
    </source>
</evidence>
<keyword evidence="3" id="KW-0812">Transmembrane</keyword>
<gene>
    <name evidence="5" type="ORF">SAMN05660297_02031</name>
</gene>
<accession>A0A1I0DM52</accession>
<dbReference type="Gene3D" id="2.20.230.10">
    <property type="entry name" value="Resuscitation-promoting factor rpfb"/>
    <property type="match status" value="1"/>
</dbReference>